<evidence type="ECO:0000259" key="2">
    <source>
        <dbReference type="PROSITE" id="PS50110"/>
    </source>
</evidence>
<dbReference type="InterPro" id="IPR007492">
    <property type="entry name" value="LytTR_DNA-bd_dom"/>
</dbReference>
<protein>
    <submittedName>
        <fullName evidence="4">Transcriptional regulatory protein YehT</fullName>
    </submittedName>
</protein>
<reference evidence="4 5" key="1">
    <citation type="submission" date="2015-11" db="EMBL/GenBank/DDBJ databases">
        <title>Description and complete genome sequence of a novel strain predominating in hypersaline microbial mats and representing a new family of the Bacteriodetes phylum.</title>
        <authorList>
            <person name="Spring S."/>
            <person name="Bunk B."/>
            <person name="Sproer C."/>
            <person name="Klenk H.-P."/>
        </authorList>
    </citation>
    <scope>NUCLEOTIDE SEQUENCE [LARGE SCALE GENOMIC DNA]</scope>
    <source>
        <strain evidence="4 5">L21-Spi-D4</strain>
    </source>
</reference>
<evidence type="ECO:0000256" key="1">
    <source>
        <dbReference type="PROSITE-ProRule" id="PRU00169"/>
    </source>
</evidence>
<organism evidence="4 5">
    <name type="scientific">Salinivirga cyanobacteriivorans</name>
    <dbReference type="NCBI Taxonomy" id="1307839"/>
    <lineage>
        <taxon>Bacteria</taxon>
        <taxon>Pseudomonadati</taxon>
        <taxon>Bacteroidota</taxon>
        <taxon>Bacteroidia</taxon>
        <taxon>Bacteroidales</taxon>
        <taxon>Salinivirgaceae</taxon>
        <taxon>Salinivirga</taxon>
    </lineage>
</organism>
<dbReference type="Pfam" id="PF00072">
    <property type="entry name" value="Response_reg"/>
    <property type="match status" value="1"/>
</dbReference>
<dbReference type="OrthoDB" id="1490554at2"/>
<dbReference type="PROSITE" id="PS50110">
    <property type="entry name" value="RESPONSE_REGULATORY"/>
    <property type="match status" value="1"/>
</dbReference>
<feature type="domain" description="HTH LytTR-type" evidence="3">
    <location>
        <begin position="142"/>
        <end position="251"/>
    </location>
</feature>
<dbReference type="AlphaFoldDB" id="A0A0S2I4D4"/>
<dbReference type="SMART" id="SM00850">
    <property type="entry name" value="LytTR"/>
    <property type="match status" value="1"/>
</dbReference>
<dbReference type="Gene3D" id="2.40.50.1020">
    <property type="entry name" value="LytTr DNA-binding domain"/>
    <property type="match status" value="1"/>
</dbReference>
<keyword evidence="1" id="KW-0597">Phosphoprotein</keyword>
<keyword evidence="5" id="KW-1185">Reference proteome</keyword>
<feature type="modified residue" description="4-aspartylphosphate" evidence="1">
    <location>
        <position position="54"/>
    </location>
</feature>
<dbReference type="InterPro" id="IPR011006">
    <property type="entry name" value="CheY-like_superfamily"/>
</dbReference>
<gene>
    <name evidence="4" type="primary">yehT_4</name>
    <name evidence="4" type="ORF">L21SP5_03434</name>
</gene>
<sequence>MNVLIVEDEDFAAKRLIKMVNEVLPEAHVSAHVKSVKETISWLLKNTPDLIFMDIQLSDGISFNVFDQIDLQTPVIFTTAYDQYAIKAFGANSLGYILKPVQRKNLEKAVVKYKHFYQGQKVDLKEVWQQIKSGQDVYKQRFLVQRGEKLVYIKTADIAFFYAIQKDVYANTFEGKTYAMDNSLDAIIEKIDPKDFFRINRKFIIHIAAIESMVARSRGRVKVNLNPPADDPEEAVVSVERAADFKKWLNR</sequence>
<dbReference type="GO" id="GO:0000156">
    <property type="term" value="F:phosphorelay response regulator activity"/>
    <property type="evidence" value="ECO:0007669"/>
    <property type="project" value="InterPro"/>
</dbReference>
<dbReference type="InterPro" id="IPR046947">
    <property type="entry name" value="LytR-like"/>
</dbReference>
<dbReference type="Gene3D" id="3.40.50.2300">
    <property type="match status" value="1"/>
</dbReference>
<evidence type="ECO:0000313" key="4">
    <source>
        <dbReference type="EMBL" id="ALO17045.1"/>
    </source>
</evidence>
<dbReference type="SUPFAM" id="SSF52172">
    <property type="entry name" value="CheY-like"/>
    <property type="match status" value="1"/>
</dbReference>
<dbReference type="Pfam" id="PF04397">
    <property type="entry name" value="LytTR"/>
    <property type="match status" value="1"/>
</dbReference>
<name>A0A0S2I4D4_9BACT</name>
<dbReference type="EMBL" id="CP013118">
    <property type="protein sequence ID" value="ALO17045.1"/>
    <property type="molecule type" value="Genomic_DNA"/>
</dbReference>
<dbReference type="RefSeq" id="WP_057954375.1">
    <property type="nucleotide sequence ID" value="NZ_CP013118.1"/>
</dbReference>
<dbReference type="Proteomes" id="UP000064893">
    <property type="component" value="Chromosome"/>
</dbReference>
<accession>A0A0S2I4D4</accession>
<evidence type="ECO:0000313" key="5">
    <source>
        <dbReference type="Proteomes" id="UP000064893"/>
    </source>
</evidence>
<dbReference type="InterPro" id="IPR001789">
    <property type="entry name" value="Sig_transdc_resp-reg_receiver"/>
</dbReference>
<evidence type="ECO:0000259" key="3">
    <source>
        <dbReference type="PROSITE" id="PS50930"/>
    </source>
</evidence>
<dbReference type="PROSITE" id="PS50930">
    <property type="entry name" value="HTH_LYTTR"/>
    <property type="match status" value="1"/>
</dbReference>
<proteinExistence type="predicted"/>
<dbReference type="PANTHER" id="PTHR37299">
    <property type="entry name" value="TRANSCRIPTIONAL REGULATOR-RELATED"/>
    <property type="match status" value="1"/>
</dbReference>
<dbReference type="PANTHER" id="PTHR37299:SF1">
    <property type="entry name" value="STAGE 0 SPORULATION PROTEIN A HOMOLOG"/>
    <property type="match status" value="1"/>
</dbReference>
<dbReference type="SMART" id="SM00448">
    <property type="entry name" value="REC"/>
    <property type="match status" value="1"/>
</dbReference>
<dbReference type="STRING" id="1307839.L21SP5_03434"/>
<dbReference type="KEGG" id="blq:L21SP5_03434"/>
<feature type="domain" description="Response regulatory" evidence="2">
    <location>
        <begin position="2"/>
        <end position="114"/>
    </location>
</feature>
<dbReference type="GO" id="GO:0003677">
    <property type="term" value="F:DNA binding"/>
    <property type="evidence" value="ECO:0007669"/>
    <property type="project" value="InterPro"/>
</dbReference>